<dbReference type="Proteomes" id="UP000222531">
    <property type="component" value="Unassembled WGS sequence"/>
</dbReference>
<sequence>MALNDNATLVVGNGNYLTAPVGTAMPGDLLVPTSPWQNVGHTSLEDVFGITSEGGEATTIGTLQNKSLRTKYSARTESITFTLNQFDTAALRLYFGANAPLLPDGSIGVPADPQPTQAAFMAIFIDGESHFAVYAPKAEIYRADDMAIGDTESLAGLPLGVKPMVYGANSWTYAVTPLGGTVATGASAGTPGSFIPTGAVAPADLAALASVIATPTAKWATGQYVSLGDSSKAFWDGSKWVAGSAA</sequence>
<protein>
    <recommendedName>
        <fullName evidence="3">Phage tail protein</fullName>
    </recommendedName>
</protein>
<proteinExistence type="predicted"/>
<gene>
    <name evidence="1" type="ORF">BLA24_25905</name>
</gene>
<name>A0A2G1XE36_STRCJ</name>
<reference evidence="1 2" key="1">
    <citation type="journal article" date="2017" name="Biochemistry">
        <title>Identification of the Biosynthetic Pathway for the Antibiotic Bicyclomycin.</title>
        <authorList>
            <person name="Patteson J."/>
            <person name="Cai W."/>
            <person name="Johnson R.A."/>
            <person name="Santa Maria K."/>
            <person name="Li B."/>
        </authorList>
    </citation>
    <scope>NUCLEOTIDE SEQUENCE [LARGE SCALE GENOMIC DNA]</scope>
    <source>
        <strain evidence="1 2">ATCC 21532</strain>
    </source>
</reference>
<evidence type="ECO:0000313" key="2">
    <source>
        <dbReference type="Proteomes" id="UP000222531"/>
    </source>
</evidence>
<organism evidence="1 2">
    <name type="scientific">Streptomyces cinnamoneus</name>
    <name type="common">Streptoverticillium cinnamoneum</name>
    <dbReference type="NCBI Taxonomy" id="53446"/>
    <lineage>
        <taxon>Bacteria</taxon>
        <taxon>Bacillati</taxon>
        <taxon>Actinomycetota</taxon>
        <taxon>Actinomycetes</taxon>
        <taxon>Kitasatosporales</taxon>
        <taxon>Streptomycetaceae</taxon>
        <taxon>Streptomyces</taxon>
        <taxon>Streptomyces cinnamoneus group</taxon>
    </lineage>
</organism>
<evidence type="ECO:0008006" key="3">
    <source>
        <dbReference type="Google" id="ProtNLM"/>
    </source>
</evidence>
<dbReference type="InterPro" id="IPR058154">
    <property type="entry name" value="Bxb1_TTP-like"/>
</dbReference>
<dbReference type="Pfam" id="PF25681">
    <property type="entry name" value="Phage_TTP_17"/>
    <property type="match status" value="1"/>
</dbReference>
<evidence type="ECO:0000313" key="1">
    <source>
        <dbReference type="EMBL" id="PHQ49475.1"/>
    </source>
</evidence>
<comment type="caution">
    <text evidence="1">The sequence shown here is derived from an EMBL/GenBank/DDBJ whole genome shotgun (WGS) entry which is preliminary data.</text>
</comment>
<keyword evidence="2" id="KW-1185">Reference proteome</keyword>
<dbReference type="AlphaFoldDB" id="A0A2G1XE36"/>
<dbReference type="EMBL" id="NHZO01000154">
    <property type="protein sequence ID" value="PHQ49475.1"/>
    <property type="molecule type" value="Genomic_DNA"/>
</dbReference>
<dbReference type="OrthoDB" id="4094653at2"/>
<accession>A0A2G1XE36</accession>